<dbReference type="InterPro" id="IPR011042">
    <property type="entry name" value="6-blade_b-propeller_TolB-like"/>
</dbReference>
<dbReference type="SUPFAM" id="SSF56112">
    <property type="entry name" value="Protein kinase-like (PK-like)"/>
    <property type="match status" value="1"/>
</dbReference>
<gene>
    <name evidence="8" type="primary">pknB_8</name>
    <name evidence="8" type="ORF">LuPra_01695</name>
</gene>
<evidence type="ECO:0000256" key="6">
    <source>
        <dbReference type="SAM" id="MobiDB-lite"/>
    </source>
</evidence>
<sequence>MISPSNWEQIRALFHTALEHAPDERAAFLRAQSSDDEILREVASLLAAHEDADALLAAAGRDESDASRGQAVAGRGGSHTATLPSGVQLGPYVVVGPLGAGAMGEVYRARDTNLRRDVALKILPDSLAADRDRLARFTREARTLGALNHPHIAQVHGFEEYGGVRALIMELVEGQNLAQHVTRGPIRVEEALRIARQIAEALEAAHARGIVHRDLKPANIMIRDDGTVKVLDFGLAKAWLDDVGSASSSAASAAAPTMTTLPIATEVGVIVGTAAYMSPEQARGGAVDKGSDIWAFGCVLYEMLTGARAFDGASAADTLANVLRRDPAWDRLPDDTPPSIRVLLRRCLRKNRHERLHDAAGVRIEIDDVLHDPDGSARTIATSDQARGDQSSRGGAARRHRLWAGVVLGACGLAIVAYAVVGQRPAEPRRDEPLQATRLTAYAGTESAPSLSPDGSQVAFSWSGSTQGDQDIYVKLVGPGEPIQLTDNRTRDDSPAWSPDGKEIAFLRWMPHSDATVDVMVVPALGHAAERRVDTVRLQSLGIISRLSWTPDGHWIAIGVDVPAERRGIWLLSKDGRERRRLTTAPHDGFTSDFNPVFASDGRHLAFIRPAGVGAHAIHVLALSPAFAPIGSPAQVATASLVYDLAWAGDDAALVFSSGAYMGQSRLQRLPLRSDRLAPLGSATVLPFGTQATSLSLSRGGRLVYVEEYRDTNLERVSLAEPASPPIVSVVAASTYDEYAPAYSRDGRRIVFKSTRTGNPELWVSNADGTNLRQVTFLGGPYCANPQWSPIDDERILFNSRRDGPNALYVLDLGPGTVQRLTTDGREYVEARWSRDGKWIYAGSASTGRSEVWRLPSNGGPAVQWTRNGGIAASEAADGFLYYARAAQSPTSIWRMPVAGGPEALVVEGLSYSVNFAVGDRGLYFVSTGESIYDAALEYLEFGSLTRTRLAGLGDRRWWYGVALSPDQQWFMYSVEQNMNSNLMVVDDVR</sequence>
<dbReference type="PROSITE" id="PS00107">
    <property type="entry name" value="PROTEIN_KINASE_ATP"/>
    <property type="match status" value="1"/>
</dbReference>
<dbReference type="PATRIC" id="fig|1813736.3.peg.1767"/>
<reference evidence="8 9" key="1">
    <citation type="journal article" date="2016" name="Genome Announc.">
        <title>First Complete Genome Sequence of a Subdivision 6 Acidobacterium Strain.</title>
        <authorList>
            <person name="Huang S."/>
            <person name="Vieira S."/>
            <person name="Bunk B."/>
            <person name="Riedel T."/>
            <person name="Sproer C."/>
            <person name="Overmann J."/>
        </authorList>
    </citation>
    <scope>NUCLEOTIDE SEQUENCE [LARGE SCALE GENOMIC DNA]</scope>
    <source>
        <strain evidence="9">DSM 100886 HEG_-6_39</strain>
    </source>
</reference>
<dbReference type="KEGG" id="abac:LuPra_01695"/>
<dbReference type="Proteomes" id="UP000076079">
    <property type="component" value="Chromosome"/>
</dbReference>
<dbReference type="Pfam" id="PF07676">
    <property type="entry name" value="PD40"/>
    <property type="match status" value="3"/>
</dbReference>
<dbReference type="GO" id="GO:0004674">
    <property type="term" value="F:protein serine/threonine kinase activity"/>
    <property type="evidence" value="ECO:0007669"/>
    <property type="project" value="UniProtKB-EC"/>
</dbReference>
<dbReference type="InterPro" id="IPR011659">
    <property type="entry name" value="WD40"/>
</dbReference>
<dbReference type="STRING" id="1855912.LuPra_01695"/>
<organism evidence="8 9">
    <name type="scientific">Luteitalea pratensis</name>
    <dbReference type="NCBI Taxonomy" id="1855912"/>
    <lineage>
        <taxon>Bacteria</taxon>
        <taxon>Pseudomonadati</taxon>
        <taxon>Acidobacteriota</taxon>
        <taxon>Vicinamibacteria</taxon>
        <taxon>Vicinamibacterales</taxon>
        <taxon>Vicinamibacteraceae</taxon>
        <taxon>Luteitalea</taxon>
    </lineage>
</organism>
<evidence type="ECO:0000313" key="8">
    <source>
        <dbReference type="EMBL" id="AMY08495.1"/>
    </source>
</evidence>
<dbReference type="AlphaFoldDB" id="A0A143PIV8"/>
<reference evidence="9" key="2">
    <citation type="submission" date="2016-04" db="EMBL/GenBank/DDBJ databases">
        <title>First Complete Genome Sequence of a Subdivision 6 Acidobacterium.</title>
        <authorList>
            <person name="Huang S."/>
            <person name="Vieira S."/>
            <person name="Bunk B."/>
            <person name="Riedel T."/>
            <person name="Sproeer C."/>
            <person name="Overmann J."/>
        </authorList>
    </citation>
    <scope>NUCLEOTIDE SEQUENCE [LARGE SCALE GENOMIC DNA]</scope>
    <source>
        <strain evidence="9">DSM 100886 HEG_-6_39</strain>
    </source>
</reference>
<keyword evidence="4 5" id="KW-0067">ATP-binding</keyword>
<dbReference type="OrthoDB" id="101360at2"/>
<feature type="region of interest" description="Disordered" evidence="6">
    <location>
        <begin position="375"/>
        <end position="395"/>
    </location>
</feature>
<dbReference type="InterPro" id="IPR000719">
    <property type="entry name" value="Prot_kinase_dom"/>
</dbReference>
<proteinExistence type="predicted"/>
<dbReference type="EMBL" id="CP015136">
    <property type="protein sequence ID" value="AMY08495.1"/>
    <property type="molecule type" value="Genomic_DNA"/>
</dbReference>
<name>A0A143PIV8_LUTPR</name>
<evidence type="ECO:0000256" key="3">
    <source>
        <dbReference type="ARBA" id="ARBA00022777"/>
    </source>
</evidence>
<dbReference type="SMART" id="SM00220">
    <property type="entry name" value="S_TKc"/>
    <property type="match status" value="1"/>
</dbReference>
<dbReference type="PROSITE" id="PS00108">
    <property type="entry name" value="PROTEIN_KINASE_ST"/>
    <property type="match status" value="1"/>
</dbReference>
<keyword evidence="3 8" id="KW-0418">Kinase</keyword>
<dbReference type="Gene3D" id="1.10.510.10">
    <property type="entry name" value="Transferase(Phosphotransferase) domain 1"/>
    <property type="match status" value="1"/>
</dbReference>
<evidence type="ECO:0000256" key="1">
    <source>
        <dbReference type="ARBA" id="ARBA00022679"/>
    </source>
</evidence>
<feature type="domain" description="Protein kinase" evidence="7">
    <location>
        <begin position="92"/>
        <end position="370"/>
    </location>
</feature>
<dbReference type="GO" id="GO:0005524">
    <property type="term" value="F:ATP binding"/>
    <property type="evidence" value="ECO:0007669"/>
    <property type="project" value="UniProtKB-UniRule"/>
</dbReference>
<keyword evidence="2 5" id="KW-0547">Nucleotide-binding</keyword>
<evidence type="ECO:0000256" key="2">
    <source>
        <dbReference type="ARBA" id="ARBA00022741"/>
    </source>
</evidence>
<accession>A0A143PIV8</accession>
<evidence type="ECO:0000313" key="9">
    <source>
        <dbReference type="Proteomes" id="UP000076079"/>
    </source>
</evidence>
<dbReference type="Pfam" id="PF00069">
    <property type="entry name" value="Pkinase"/>
    <property type="match status" value="1"/>
</dbReference>
<keyword evidence="9" id="KW-1185">Reference proteome</keyword>
<dbReference type="InterPro" id="IPR008271">
    <property type="entry name" value="Ser/Thr_kinase_AS"/>
</dbReference>
<dbReference type="InterPro" id="IPR011009">
    <property type="entry name" value="Kinase-like_dom_sf"/>
</dbReference>
<dbReference type="SUPFAM" id="SSF82171">
    <property type="entry name" value="DPP6 N-terminal domain-like"/>
    <property type="match status" value="1"/>
</dbReference>
<keyword evidence="1 8" id="KW-0808">Transferase</keyword>
<dbReference type="PROSITE" id="PS50011">
    <property type="entry name" value="PROTEIN_KINASE_DOM"/>
    <property type="match status" value="1"/>
</dbReference>
<dbReference type="Gene3D" id="3.30.200.20">
    <property type="entry name" value="Phosphorylase Kinase, domain 1"/>
    <property type="match status" value="1"/>
</dbReference>
<feature type="binding site" evidence="5">
    <location>
        <position position="121"/>
    </location>
    <ligand>
        <name>ATP</name>
        <dbReference type="ChEBI" id="CHEBI:30616"/>
    </ligand>
</feature>
<protein>
    <submittedName>
        <fullName evidence="8">Serine/threonine-protein kinase PknB</fullName>
        <ecNumber evidence="8">2.7.11.1</ecNumber>
    </submittedName>
</protein>
<dbReference type="PANTHER" id="PTHR43289:SF6">
    <property type="entry name" value="SERINE_THREONINE-PROTEIN KINASE NEKL-3"/>
    <property type="match status" value="1"/>
</dbReference>
<dbReference type="InterPro" id="IPR017441">
    <property type="entry name" value="Protein_kinase_ATP_BS"/>
</dbReference>
<dbReference type="Gene3D" id="2.120.10.30">
    <property type="entry name" value="TolB, C-terminal domain"/>
    <property type="match status" value="2"/>
</dbReference>
<dbReference type="CDD" id="cd14014">
    <property type="entry name" value="STKc_PknB_like"/>
    <property type="match status" value="1"/>
</dbReference>
<evidence type="ECO:0000259" key="7">
    <source>
        <dbReference type="PROSITE" id="PS50011"/>
    </source>
</evidence>
<dbReference type="PANTHER" id="PTHR43289">
    <property type="entry name" value="MITOGEN-ACTIVATED PROTEIN KINASE KINASE KINASE 20-RELATED"/>
    <property type="match status" value="1"/>
</dbReference>
<dbReference type="Gene3D" id="2.120.10.60">
    <property type="entry name" value="Tricorn protease N-terminal domain"/>
    <property type="match status" value="1"/>
</dbReference>
<evidence type="ECO:0000256" key="5">
    <source>
        <dbReference type="PROSITE-ProRule" id="PRU10141"/>
    </source>
</evidence>
<feature type="compositionally biased region" description="Polar residues" evidence="6">
    <location>
        <begin position="379"/>
        <end position="393"/>
    </location>
</feature>
<dbReference type="EC" id="2.7.11.1" evidence="8"/>
<evidence type="ECO:0000256" key="4">
    <source>
        <dbReference type="ARBA" id="ARBA00022840"/>
    </source>
</evidence>
<dbReference type="RefSeq" id="WP_110170334.1">
    <property type="nucleotide sequence ID" value="NZ_CP015136.1"/>
</dbReference>